<dbReference type="InterPro" id="IPR001343">
    <property type="entry name" value="Hemolysn_Ca-bd"/>
</dbReference>
<gene>
    <name evidence="4" type="ORF">SAMN04488077_10723</name>
</gene>
<dbReference type="Proteomes" id="UP000182160">
    <property type="component" value="Unassembled WGS sequence"/>
</dbReference>
<accession>A0A1H8AHH3</accession>
<dbReference type="PRINTS" id="PR00313">
    <property type="entry name" value="CABNDNGRPT"/>
</dbReference>
<feature type="region of interest" description="Disordered" evidence="3">
    <location>
        <begin position="443"/>
        <end position="476"/>
    </location>
</feature>
<dbReference type="PANTHER" id="PTHR38340:SF1">
    <property type="entry name" value="S-LAYER PROTEIN"/>
    <property type="match status" value="1"/>
</dbReference>
<dbReference type="SUPFAM" id="SSF51120">
    <property type="entry name" value="beta-Roll"/>
    <property type="match status" value="2"/>
</dbReference>
<dbReference type="Gene3D" id="2.150.10.10">
    <property type="entry name" value="Serralysin-like metalloprotease, C-terminal"/>
    <property type="match status" value="2"/>
</dbReference>
<dbReference type="InterPro" id="IPR050557">
    <property type="entry name" value="RTX_toxin/Mannuronan_C5-epim"/>
</dbReference>
<organism evidence="4 5">
    <name type="scientific">Roseovarius tolerans</name>
    <dbReference type="NCBI Taxonomy" id="74031"/>
    <lineage>
        <taxon>Bacteria</taxon>
        <taxon>Pseudomonadati</taxon>
        <taxon>Pseudomonadota</taxon>
        <taxon>Alphaproteobacteria</taxon>
        <taxon>Rhodobacterales</taxon>
        <taxon>Roseobacteraceae</taxon>
        <taxon>Roseovarius</taxon>
    </lineage>
</organism>
<dbReference type="PANTHER" id="PTHR38340">
    <property type="entry name" value="S-LAYER PROTEIN"/>
    <property type="match status" value="1"/>
</dbReference>
<dbReference type="SUPFAM" id="SSF63446">
    <property type="entry name" value="Type I dockerin domain"/>
    <property type="match status" value="1"/>
</dbReference>
<dbReference type="GO" id="GO:0005509">
    <property type="term" value="F:calcium ion binding"/>
    <property type="evidence" value="ECO:0007669"/>
    <property type="project" value="InterPro"/>
</dbReference>
<evidence type="ECO:0000313" key="4">
    <source>
        <dbReference type="EMBL" id="SEM69278.1"/>
    </source>
</evidence>
<reference evidence="4 5" key="1">
    <citation type="submission" date="2016-10" db="EMBL/GenBank/DDBJ databases">
        <authorList>
            <person name="de Groot N.N."/>
        </authorList>
    </citation>
    <scope>NUCLEOTIDE SEQUENCE [LARGE SCALE GENOMIC DNA]</scope>
    <source>
        <strain evidence="4 5">DSM 11457</strain>
    </source>
</reference>
<dbReference type="InterPro" id="IPR036439">
    <property type="entry name" value="Dockerin_dom_sf"/>
</dbReference>
<evidence type="ECO:0000256" key="2">
    <source>
        <dbReference type="ARBA" id="ARBA00022525"/>
    </source>
</evidence>
<sequence>MAYSKVFHTRSTDANLTLCATLVWGLIICCPTSVWSRVMRRAAGSLPSRCRSYHQVALAAAMSKVIATTFENLDVIAEDQPDIVIQTPSAAGMMSPRNETSVFVEAVTHFVYQTSELDGLSSDVMDRLTEVAVTAQGRARDQARDIIAAFEQDNVLIETSGGSLLQFDISDAANAIDAVMDHYYVDGGFDAVNTGEQYGFNQLELWNVELERRDTTLPNLDYYITEWNTRKNGDIDEANNRGLQQVSMNIEMLYEMVTHGVTSANFWPVIFNQSNSGTLVHNSAETLTIAGEGFALMSESLTGLTPVLDFKVAGEFAVHGYSDSDTLVYLFSERSGAENQMTLDLDGIEALDADYYRVSWTELWDGGAGGVDGLAQPVITTTRVADLMTADAFDDFLITMQAWSVVRMDVQGVDAAEADSLRSNSTGPYARLVEGSDASDRLRGGLGDDTLVGGTGDDNLNGHEGNDVLSGDAGNDRVKGGWGDDTLNGLDGNDTLAGDWGHDILYGGAGNDKLMGGDDSDMIIGGAGDDRLMGGAGNDTLTGGPGADSFIGNLSELNGDTITDFSTDDIIFFSDSVFDAVTLQSGGDVSTLELDTDADGVVDASIFLQGDYQQSRPSVEVVGHDTIVVLSNFDLAESAEVLNSAAGVATGNVPEVVSDGVAEVSVQIFDRSGHGLDATTVVFSSDETLERETDESGMCHFSTEIGETGHFDATRTYDPTSDGRISVDDALAVLRLAVGMTPASRETNPIDYIAADINQDGRVDVNDALSVLSIAVGADSEYQPRWIFFESDSDFTAVDHGNSTFDTGASFEYLDESSLDVTMTGVLLGDVVGLF</sequence>
<evidence type="ECO:0000313" key="5">
    <source>
        <dbReference type="Proteomes" id="UP000182160"/>
    </source>
</evidence>
<dbReference type="PROSITE" id="PS00330">
    <property type="entry name" value="HEMOLYSIN_CALCIUM"/>
    <property type="match status" value="2"/>
</dbReference>
<evidence type="ECO:0000256" key="1">
    <source>
        <dbReference type="ARBA" id="ARBA00004613"/>
    </source>
</evidence>
<dbReference type="EMBL" id="FOBO01000007">
    <property type="protein sequence ID" value="SEM69278.1"/>
    <property type="molecule type" value="Genomic_DNA"/>
</dbReference>
<keyword evidence="2" id="KW-0964">Secreted</keyword>
<dbReference type="InterPro" id="IPR017853">
    <property type="entry name" value="GH"/>
</dbReference>
<name>A0A1H8AHH3_9RHOB</name>
<dbReference type="GO" id="GO:0005576">
    <property type="term" value="C:extracellular region"/>
    <property type="evidence" value="ECO:0007669"/>
    <property type="project" value="UniProtKB-SubCell"/>
</dbReference>
<dbReference type="AlphaFoldDB" id="A0A1H8AHH3"/>
<evidence type="ECO:0000256" key="3">
    <source>
        <dbReference type="SAM" id="MobiDB-lite"/>
    </source>
</evidence>
<comment type="subcellular location">
    <subcellularLocation>
        <location evidence="1">Secreted</location>
    </subcellularLocation>
</comment>
<dbReference type="SUPFAM" id="SSF51445">
    <property type="entry name" value="(Trans)glycosidases"/>
    <property type="match status" value="1"/>
</dbReference>
<dbReference type="Gene3D" id="1.10.1330.10">
    <property type="entry name" value="Dockerin domain"/>
    <property type="match status" value="1"/>
</dbReference>
<dbReference type="InterPro" id="IPR011049">
    <property type="entry name" value="Serralysin-like_metalloprot_C"/>
</dbReference>
<dbReference type="Pfam" id="PF00353">
    <property type="entry name" value="HemolysinCabind"/>
    <property type="match status" value="3"/>
</dbReference>
<protein>
    <submittedName>
        <fullName evidence="4">Ca2+-binding protein, RTX toxin-related</fullName>
    </submittedName>
</protein>
<dbReference type="InterPro" id="IPR018511">
    <property type="entry name" value="Hemolysin-typ_Ca-bd_CS"/>
</dbReference>
<dbReference type="GO" id="GO:0000272">
    <property type="term" value="P:polysaccharide catabolic process"/>
    <property type="evidence" value="ECO:0007669"/>
    <property type="project" value="InterPro"/>
</dbReference>
<proteinExistence type="predicted"/>